<comment type="caution">
    <text evidence="1">The sequence shown here is derived from an EMBL/GenBank/DDBJ whole genome shotgun (WGS) entry which is preliminary data.</text>
</comment>
<dbReference type="InterPro" id="IPR013078">
    <property type="entry name" value="His_Pase_superF_clade-1"/>
</dbReference>
<dbReference type="OrthoDB" id="3296006at2"/>
<reference evidence="1 2" key="1">
    <citation type="submission" date="2018-03" db="EMBL/GenBank/DDBJ databases">
        <title>Draft Genome Sequences of the Obligatory Marine Myxobacteria Enhygromyxa salina SWB005.</title>
        <authorList>
            <person name="Poehlein A."/>
            <person name="Moghaddam J.A."/>
            <person name="Harms H."/>
            <person name="Alanjari M."/>
            <person name="Koenig G.M."/>
            <person name="Daniel R."/>
            <person name="Schaeberle T.F."/>
        </authorList>
    </citation>
    <scope>NUCLEOTIDE SEQUENCE [LARGE SCALE GENOMIC DNA]</scope>
    <source>
        <strain evidence="1 2">SWB005</strain>
    </source>
</reference>
<accession>A0A2S9XKH2</accession>
<dbReference type="Pfam" id="PF00300">
    <property type="entry name" value="His_Phos_1"/>
    <property type="match status" value="1"/>
</dbReference>
<dbReference type="AlphaFoldDB" id="A0A2S9XKH2"/>
<dbReference type="EMBL" id="PVNK01000190">
    <property type="protein sequence ID" value="PRP93171.1"/>
    <property type="molecule type" value="Genomic_DNA"/>
</dbReference>
<gene>
    <name evidence="1" type="ORF">ENSA5_44380</name>
</gene>
<dbReference type="Proteomes" id="UP000237968">
    <property type="component" value="Unassembled WGS sequence"/>
</dbReference>
<dbReference type="InterPro" id="IPR029033">
    <property type="entry name" value="His_PPase_superfam"/>
</dbReference>
<dbReference type="SUPFAM" id="SSF53254">
    <property type="entry name" value="Phosphoglycerate mutase-like"/>
    <property type="match status" value="1"/>
</dbReference>
<protein>
    <submittedName>
        <fullName evidence="1">Histidine phosphatase superfamily</fullName>
    </submittedName>
</protein>
<evidence type="ECO:0000313" key="2">
    <source>
        <dbReference type="Proteomes" id="UP000237968"/>
    </source>
</evidence>
<sequence>MTASQTMTRRRLLVGALGIAGLFAIGCGESCACNNPVPEAAEVTVYVVRHAEKQQLPGDAMGARDKDPPLSREGQLRAMSLTEDIPVNELDAVYVTKTKRSEDTASAVVALIGVDPIHYPPRDVEGLVQRLRKRHGQSVLVVGHSNTIPPLLKGLGVEDAVAIPEDQYGDLWVVKLAGGEATLETRSFGESAERFDPGR</sequence>
<evidence type="ECO:0000313" key="1">
    <source>
        <dbReference type="EMBL" id="PRP93171.1"/>
    </source>
</evidence>
<proteinExistence type="predicted"/>
<keyword evidence="2" id="KW-1185">Reference proteome</keyword>
<organism evidence="1 2">
    <name type="scientific">Enhygromyxa salina</name>
    <dbReference type="NCBI Taxonomy" id="215803"/>
    <lineage>
        <taxon>Bacteria</taxon>
        <taxon>Pseudomonadati</taxon>
        <taxon>Myxococcota</taxon>
        <taxon>Polyangia</taxon>
        <taxon>Nannocystales</taxon>
        <taxon>Nannocystaceae</taxon>
        <taxon>Enhygromyxa</taxon>
    </lineage>
</organism>
<name>A0A2S9XKH2_9BACT</name>
<dbReference type="PROSITE" id="PS51318">
    <property type="entry name" value="TAT"/>
    <property type="match status" value="1"/>
</dbReference>
<dbReference type="CDD" id="cd07067">
    <property type="entry name" value="HP_PGM_like"/>
    <property type="match status" value="1"/>
</dbReference>
<dbReference type="Gene3D" id="3.40.50.1240">
    <property type="entry name" value="Phosphoglycerate mutase-like"/>
    <property type="match status" value="1"/>
</dbReference>
<dbReference type="InterPro" id="IPR006311">
    <property type="entry name" value="TAT_signal"/>
</dbReference>